<evidence type="ECO:0000313" key="2">
    <source>
        <dbReference type="Proteomes" id="UP001530315"/>
    </source>
</evidence>
<evidence type="ECO:0000313" key="1">
    <source>
        <dbReference type="EMBL" id="KAL3782958.1"/>
    </source>
</evidence>
<dbReference type="InterPro" id="IPR011333">
    <property type="entry name" value="SKP1/BTB/POZ_sf"/>
</dbReference>
<protein>
    <recommendedName>
        <fullName evidence="3">BTB domain-containing protein</fullName>
    </recommendedName>
</protein>
<organism evidence="1 2">
    <name type="scientific">Stephanodiscus triporus</name>
    <dbReference type="NCBI Taxonomy" id="2934178"/>
    <lineage>
        <taxon>Eukaryota</taxon>
        <taxon>Sar</taxon>
        <taxon>Stramenopiles</taxon>
        <taxon>Ochrophyta</taxon>
        <taxon>Bacillariophyta</taxon>
        <taxon>Coscinodiscophyceae</taxon>
        <taxon>Thalassiosirophycidae</taxon>
        <taxon>Stephanodiscales</taxon>
        <taxon>Stephanodiscaceae</taxon>
        <taxon>Stephanodiscus</taxon>
    </lineage>
</organism>
<name>A0ABD3P6B9_9STRA</name>
<reference evidence="1 2" key="1">
    <citation type="submission" date="2024-10" db="EMBL/GenBank/DDBJ databases">
        <title>Updated reference genomes for cyclostephanoid diatoms.</title>
        <authorList>
            <person name="Roberts W.R."/>
            <person name="Alverson A.J."/>
        </authorList>
    </citation>
    <scope>NUCLEOTIDE SEQUENCE [LARGE SCALE GENOMIC DNA]</scope>
    <source>
        <strain evidence="1 2">AJA276-08</strain>
    </source>
</reference>
<dbReference type="Proteomes" id="UP001530315">
    <property type="component" value="Unassembled WGS sequence"/>
</dbReference>
<sequence>MLYHLYGGRIAYDGMKSHAKEIVDLAEKYGVVDLELEAVAVLVKTTFSREKLLDLLLHAKSENCTLLKEAVLDFMLANAVEVLKNISFNDAPGAFISDVLAATVRGSNKCGTDDCYDSKRIKT</sequence>
<gene>
    <name evidence="1" type="ORF">ACHAW5_002739</name>
</gene>
<evidence type="ECO:0008006" key="3">
    <source>
        <dbReference type="Google" id="ProtNLM"/>
    </source>
</evidence>
<dbReference type="AlphaFoldDB" id="A0ABD3P6B9"/>
<dbReference type="Gene3D" id="3.30.710.10">
    <property type="entry name" value="Potassium Channel Kv1.1, Chain A"/>
    <property type="match status" value="1"/>
</dbReference>
<dbReference type="EMBL" id="JALLAZ020000992">
    <property type="protein sequence ID" value="KAL3782958.1"/>
    <property type="molecule type" value="Genomic_DNA"/>
</dbReference>
<accession>A0ABD3P6B9</accession>
<keyword evidence="2" id="KW-1185">Reference proteome</keyword>
<comment type="caution">
    <text evidence="1">The sequence shown here is derived from an EMBL/GenBank/DDBJ whole genome shotgun (WGS) entry which is preliminary data.</text>
</comment>
<proteinExistence type="predicted"/>